<dbReference type="PROSITE" id="PS50878">
    <property type="entry name" value="RT_POL"/>
    <property type="match status" value="1"/>
</dbReference>
<dbReference type="InterPro" id="IPR053134">
    <property type="entry name" value="RNA-dir_DNA_polymerase"/>
</dbReference>
<comment type="caution">
    <text evidence="2">The sequence shown here is derived from an EMBL/GenBank/DDBJ whole genome shotgun (WGS) entry which is preliminary data.</text>
</comment>
<dbReference type="EMBL" id="BKCJ010343377">
    <property type="protein sequence ID" value="GEZ92867.1"/>
    <property type="molecule type" value="Genomic_DNA"/>
</dbReference>
<sequence>MPFGLTNASAVFMDLINSMCKTYLDKFAMVFIDDILIYSKNKEEHEEHLKLILELLKNEELYAKFSKCGFWILKKHKHLKAAIGNRRWKRAAESLEKAVATAKLPESAAAYTKLLIVKLVLIYLLRGRDEPQTEKLMMVIVLGEIVFSVKLVHLYLLGGRDEPQTERLMIPGGNF</sequence>
<dbReference type="GO" id="GO:0003964">
    <property type="term" value="F:RNA-directed DNA polymerase activity"/>
    <property type="evidence" value="ECO:0007669"/>
    <property type="project" value="UniProtKB-KW"/>
</dbReference>
<dbReference type="InterPro" id="IPR043502">
    <property type="entry name" value="DNA/RNA_pol_sf"/>
</dbReference>
<keyword evidence="2" id="KW-0695">RNA-directed DNA polymerase</keyword>
<dbReference type="SUPFAM" id="SSF56672">
    <property type="entry name" value="DNA/RNA polymerases"/>
    <property type="match status" value="1"/>
</dbReference>
<reference evidence="2" key="1">
    <citation type="journal article" date="2019" name="Sci. Rep.">
        <title>Draft genome of Tanacetum cinerariifolium, the natural source of mosquito coil.</title>
        <authorList>
            <person name="Yamashiro T."/>
            <person name="Shiraishi A."/>
            <person name="Satake H."/>
            <person name="Nakayama K."/>
        </authorList>
    </citation>
    <scope>NUCLEOTIDE SEQUENCE</scope>
</reference>
<dbReference type="Pfam" id="PF00078">
    <property type="entry name" value="RVT_1"/>
    <property type="match status" value="1"/>
</dbReference>
<dbReference type="InterPro" id="IPR043128">
    <property type="entry name" value="Rev_trsase/Diguanyl_cyclase"/>
</dbReference>
<keyword evidence="2" id="KW-0808">Transferase</keyword>
<dbReference type="CDD" id="cd01647">
    <property type="entry name" value="RT_LTR"/>
    <property type="match status" value="1"/>
</dbReference>
<dbReference type="Gene3D" id="3.30.70.270">
    <property type="match status" value="1"/>
</dbReference>
<feature type="domain" description="Reverse transcriptase" evidence="1">
    <location>
        <begin position="1"/>
        <end position="116"/>
    </location>
</feature>
<proteinExistence type="predicted"/>
<protein>
    <submittedName>
        <fullName evidence="2">Putative reverse transcriptase domain-containing protein</fullName>
    </submittedName>
</protein>
<dbReference type="InterPro" id="IPR000477">
    <property type="entry name" value="RT_dom"/>
</dbReference>
<dbReference type="PANTHER" id="PTHR24559">
    <property type="entry name" value="TRANSPOSON TY3-I GAG-POL POLYPROTEIN"/>
    <property type="match status" value="1"/>
</dbReference>
<gene>
    <name evidence="2" type="ORF">Tci_564840</name>
</gene>
<name>A0A699IWU7_TANCI</name>
<keyword evidence="2" id="KW-0548">Nucleotidyltransferase</keyword>
<dbReference type="AlphaFoldDB" id="A0A699IWU7"/>
<organism evidence="2">
    <name type="scientific">Tanacetum cinerariifolium</name>
    <name type="common">Dalmatian daisy</name>
    <name type="synonym">Chrysanthemum cinerariifolium</name>
    <dbReference type="NCBI Taxonomy" id="118510"/>
    <lineage>
        <taxon>Eukaryota</taxon>
        <taxon>Viridiplantae</taxon>
        <taxon>Streptophyta</taxon>
        <taxon>Embryophyta</taxon>
        <taxon>Tracheophyta</taxon>
        <taxon>Spermatophyta</taxon>
        <taxon>Magnoliopsida</taxon>
        <taxon>eudicotyledons</taxon>
        <taxon>Gunneridae</taxon>
        <taxon>Pentapetalae</taxon>
        <taxon>asterids</taxon>
        <taxon>campanulids</taxon>
        <taxon>Asterales</taxon>
        <taxon>Asteraceae</taxon>
        <taxon>Asteroideae</taxon>
        <taxon>Anthemideae</taxon>
        <taxon>Anthemidinae</taxon>
        <taxon>Tanacetum</taxon>
    </lineage>
</organism>
<dbReference type="PANTHER" id="PTHR24559:SF427">
    <property type="entry name" value="RNA-DIRECTED DNA POLYMERASE"/>
    <property type="match status" value="1"/>
</dbReference>
<evidence type="ECO:0000313" key="2">
    <source>
        <dbReference type="EMBL" id="GEZ92867.1"/>
    </source>
</evidence>
<evidence type="ECO:0000259" key="1">
    <source>
        <dbReference type="PROSITE" id="PS50878"/>
    </source>
</evidence>
<accession>A0A699IWU7</accession>